<evidence type="ECO:0000259" key="3">
    <source>
        <dbReference type="PROSITE" id="PS50238"/>
    </source>
</evidence>
<keyword evidence="5" id="KW-1185">Reference proteome</keyword>
<dbReference type="EMBL" id="JAVXUP010003081">
    <property type="protein sequence ID" value="KAK3000138.1"/>
    <property type="molecule type" value="Genomic_DNA"/>
</dbReference>
<dbReference type="PROSITE" id="PS50238">
    <property type="entry name" value="RHOGAP"/>
    <property type="match status" value="1"/>
</dbReference>
<evidence type="ECO:0000313" key="4">
    <source>
        <dbReference type="EMBL" id="KAK3000138.1"/>
    </source>
</evidence>
<sequence length="249" mass="27364">MVGSSLLSLPSVSILFPLFSLFHGTNPPLPSILPDRCRPAALRNPLPPPSSSSSTATDLDDFIFYFFASSLVPWRIHSTAPFLVHQLKVSPEYGHMCLAKMASNKCVTQIDRKEARVNAMRSAILETFPEPNRRLLQRILKMMHTISLHASENRMTPSAVAACMAPLLLRPLLAGECELEDDFDMNGDSSAQLLAAANAANNAQAIITTLLEEYENIFDEDAMHRCSISADSQIENSGSEDSSEDENLE</sequence>
<dbReference type="Pfam" id="PF00620">
    <property type="entry name" value="RhoGAP"/>
    <property type="match status" value="1"/>
</dbReference>
<dbReference type="Gene3D" id="1.10.555.10">
    <property type="entry name" value="Rho GTPase activation protein"/>
    <property type="match status" value="1"/>
</dbReference>
<comment type="caution">
    <text evidence="4">The sequence shown here is derived from an EMBL/GenBank/DDBJ whole genome shotgun (WGS) entry which is preliminary data.</text>
</comment>
<evidence type="ECO:0000313" key="5">
    <source>
        <dbReference type="Proteomes" id="UP001188597"/>
    </source>
</evidence>
<evidence type="ECO:0000256" key="2">
    <source>
        <dbReference type="SAM" id="SignalP"/>
    </source>
</evidence>
<gene>
    <name evidence="4" type="ORF">RJ639_022994</name>
</gene>
<organism evidence="4 5">
    <name type="scientific">Escallonia herrerae</name>
    <dbReference type="NCBI Taxonomy" id="1293975"/>
    <lineage>
        <taxon>Eukaryota</taxon>
        <taxon>Viridiplantae</taxon>
        <taxon>Streptophyta</taxon>
        <taxon>Embryophyta</taxon>
        <taxon>Tracheophyta</taxon>
        <taxon>Spermatophyta</taxon>
        <taxon>Magnoliopsida</taxon>
        <taxon>eudicotyledons</taxon>
        <taxon>Gunneridae</taxon>
        <taxon>Pentapetalae</taxon>
        <taxon>asterids</taxon>
        <taxon>campanulids</taxon>
        <taxon>Escalloniales</taxon>
        <taxon>Escalloniaceae</taxon>
        <taxon>Escallonia</taxon>
    </lineage>
</organism>
<dbReference type="GO" id="GO:0007165">
    <property type="term" value="P:signal transduction"/>
    <property type="evidence" value="ECO:0007669"/>
    <property type="project" value="InterPro"/>
</dbReference>
<proteinExistence type="predicted"/>
<feature type="signal peptide" evidence="2">
    <location>
        <begin position="1"/>
        <end position="24"/>
    </location>
</feature>
<reference evidence="4" key="1">
    <citation type="submission" date="2022-12" db="EMBL/GenBank/DDBJ databases">
        <title>Draft genome assemblies for two species of Escallonia (Escalloniales).</title>
        <authorList>
            <person name="Chanderbali A."/>
            <person name="Dervinis C."/>
            <person name="Anghel I."/>
            <person name="Soltis D."/>
            <person name="Soltis P."/>
            <person name="Zapata F."/>
        </authorList>
    </citation>
    <scope>NUCLEOTIDE SEQUENCE</scope>
    <source>
        <strain evidence="4">UCBG64.0493</strain>
        <tissue evidence="4">Leaf</tissue>
    </source>
</reference>
<accession>A0AA88V3A8</accession>
<dbReference type="InterPro" id="IPR052799">
    <property type="entry name" value="Rho_GAP_Regulators"/>
</dbReference>
<feature type="region of interest" description="Disordered" evidence="1">
    <location>
        <begin position="229"/>
        <end position="249"/>
    </location>
</feature>
<protein>
    <recommendedName>
        <fullName evidence="3">Rho-GAP domain-containing protein</fullName>
    </recommendedName>
</protein>
<dbReference type="PANTHER" id="PTHR46265">
    <property type="entry name" value="RHO GTPASE-ACTIVATING PROTEIN 7"/>
    <property type="match status" value="1"/>
</dbReference>
<dbReference type="InterPro" id="IPR008936">
    <property type="entry name" value="Rho_GTPase_activation_prot"/>
</dbReference>
<feature type="chain" id="PRO_5041670355" description="Rho-GAP domain-containing protein" evidence="2">
    <location>
        <begin position="25"/>
        <end position="249"/>
    </location>
</feature>
<name>A0AA88V3A8_9ASTE</name>
<dbReference type="SUPFAM" id="SSF48350">
    <property type="entry name" value="GTPase activation domain, GAP"/>
    <property type="match status" value="1"/>
</dbReference>
<evidence type="ECO:0000256" key="1">
    <source>
        <dbReference type="SAM" id="MobiDB-lite"/>
    </source>
</evidence>
<keyword evidence="2" id="KW-0732">Signal</keyword>
<dbReference type="AlphaFoldDB" id="A0AA88V3A8"/>
<dbReference type="PANTHER" id="PTHR46265:SF2">
    <property type="entry name" value="RHO GTPASE-ACTIVATING PROTEIN 7"/>
    <property type="match status" value="1"/>
</dbReference>
<feature type="domain" description="Rho-GAP" evidence="3">
    <location>
        <begin position="1"/>
        <end position="218"/>
    </location>
</feature>
<dbReference type="InterPro" id="IPR000198">
    <property type="entry name" value="RhoGAP_dom"/>
</dbReference>
<dbReference type="Proteomes" id="UP001188597">
    <property type="component" value="Unassembled WGS sequence"/>
</dbReference>